<dbReference type="Gene3D" id="3.30.830.10">
    <property type="entry name" value="Metalloenzyme, LuxS/M16 peptidase-like"/>
    <property type="match status" value="4"/>
</dbReference>
<evidence type="ECO:0000256" key="1">
    <source>
        <dbReference type="ARBA" id="ARBA00007261"/>
    </source>
</evidence>
<feature type="region of interest" description="Disordered" evidence="6">
    <location>
        <begin position="1"/>
        <end position="65"/>
    </location>
</feature>
<evidence type="ECO:0000256" key="4">
    <source>
        <dbReference type="ARBA" id="ARBA00022833"/>
    </source>
</evidence>
<keyword evidence="2" id="KW-0645">Protease</keyword>
<evidence type="ECO:0000256" key="3">
    <source>
        <dbReference type="ARBA" id="ARBA00022801"/>
    </source>
</evidence>
<feature type="compositionally biased region" description="Low complexity" evidence="6">
    <location>
        <begin position="298"/>
        <end position="315"/>
    </location>
</feature>
<evidence type="ECO:0000256" key="6">
    <source>
        <dbReference type="SAM" id="MobiDB-lite"/>
    </source>
</evidence>
<dbReference type="InterPro" id="IPR050626">
    <property type="entry name" value="Peptidase_M16"/>
</dbReference>
<feature type="domain" description="Peptidase M16 C-terminal" evidence="8">
    <location>
        <begin position="748"/>
        <end position="907"/>
    </location>
</feature>
<keyword evidence="4" id="KW-0862">Zinc</keyword>
<feature type="region of interest" description="Disordered" evidence="6">
    <location>
        <begin position="297"/>
        <end position="316"/>
    </location>
</feature>
<dbReference type="SUPFAM" id="SSF63411">
    <property type="entry name" value="LuxS/MPP-like metallohydrolase"/>
    <property type="match status" value="4"/>
</dbReference>
<organism evidence="9 10">
    <name type="scientific">Alteriqipengyuania abyssalis</name>
    <dbReference type="NCBI Taxonomy" id="2860200"/>
    <lineage>
        <taxon>Bacteria</taxon>
        <taxon>Pseudomonadati</taxon>
        <taxon>Pseudomonadota</taxon>
        <taxon>Alphaproteobacteria</taxon>
        <taxon>Sphingomonadales</taxon>
        <taxon>Erythrobacteraceae</taxon>
        <taxon>Alteriqipengyuania</taxon>
    </lineage>
</organism>
<dbReference type="InterPro" id="IPR007863">
    <property type="entry name" value="Peptidase_M16_C"/>
</dbReference>
<comment type="similarity">
    <text evidence="1">Belongs to the peptidase M16 family.</text>
</comment>
<dbReference type="PANTHER" id="PTHR43690:SF17">
    <property type="entry name" value="PROTEIN YHJJ"/>
    <property type="match status" value="1"/>
</dbReference>
<evidence type="ECO:0000256" key="2">
    <source>
        <dbReference type="ARBA" id="ARBA00022670"/>
    </source>
</evidence>
<reference evidence="9 10" key="1">
    <citation type="submission" date="2021-07" db="EMBL/GenBank/DDBJ databases">
        <title>Alteriqipengyuania abyssalis NZ-12B nov, sp.nov isolated from deep sea sponge in pacific ocean.</title>
        <authorList>
            <person name="Tareen S."/>
            <person name="Wink J."/>
        </authorList>
    </citation>
    <scope>NUCLEOTIDE SEQUENCE [LARGE SCALE GENOMIC DNA]</scope>
    <source>
        <strain evidence="9 10">NZ-12B</strain>
    </source>
</reference>
<proteinExistence type="inferred from homology"/>
<accession>A0ABS7PE48</accession>
<dbReference type="EMBL" id="JAHWXP010000002">
    <property type="protein sequence ID" value="MBY8337344.1"/>
    <property type="molecule type" value="Genomic_DNA"/>
</dbReference>
<comment type="caution">
    <text evidence="9">The sequence shown here is derived from an EMBL/GenBank/DDBJ whole genome shotgun (WGS) entry which is preliminary data.</text>
</comment>
<keyword evidence="10" id="KW-1185">Reference proteome</keyword>
<dbReference type="Pfam" id="PF00675">
    <property type="entry name" value="Peptidase_M16"/>
    <property type="match status" value="1"/>
</dbReference>
<dbReference type="InterPro" id="IPR011765">
    <property type="entry name" value="Pept_M16_N"/>
</dbReference>
<dbReference type="InterPro" id="IPR011249">
    <property type="entry name" value="Metalloenz_LuxS/M16"/>
</dbReference>
<evidence type="ECO:0000259" key="8">
    <source>
        <dbReference type="Pfam" id="PF05193"/>
    </source>
</evidence>
<dbReference type="PANTHER" id="PTHR43690">
    <property type="entry name" value="NARDILYSIN"/>
    <property type="match status" value="1"/>
</dbReference>
<evidence type="ECO:0000313" key="9">
    <source>
        <dbReference type="EMBL" id="MBY8337344.1"/>
    </source>
</evidence>
<dbReference type="Proteomes" id="UP000759298">
    <property type="component" value="Unassembled WGS sequence"/>
</dbReference>
<protein>
    <submittedName>
        <fullName evidence="9">Insulinase family protein</fullName>
    </submittedName>
</protein>
<sequence>MAAGTPQAEQAQASPKKNAGLRDTAHTNKQAPGQAAATLTPAADGPQATAVTLQSPDETPWLYEGSNVPVDRQWRFGVLDNGLRYATRKNGVPPDQVSIRIRIDAGSLYETEQERGFAHLIEHLLFRQSRYLGVGETIPTWQRLGATFGNDTNAVTSPTQTVYQLDLPEASPAKLDEAFRLLSGMVQAPVINEVNVRTEVPIVLAEKRERGGGAGERVATTSRETFFNGQRLADRTPIGTEETLLAANADTVGAFYKRWYRPQKTVIAVAGDADPVALASLIEKYFGDWKVDGKDASAPDFGDPKAPAGADPANPVGETTVMVEPDLPRSLTYGVMRPWRPVQDTIAYNEGILMDSLAQSLINRRLEARARGGGDYLYAQVQQEDVSRSADATFVSFAPLTQDWQAALEDVRAVIADATTNPPTEEELAREISEFEVAFVAGVEEADVEPGAQIADTLVNAVDIRETVASPQTVLDIFRGMRDRVTPEAILERTRKLFDGEVIRGTYVTPQEGEATAAQLRKALAAPVAADGSARIAASTVSFDDLPKIGTPGEVVQEGPLGVLDIERVELSNGVTALLWPNQAEPGRVAVNVHWGAGIRAFDKDSAAYIPLGETALISSGLAGLDQEDLDRLATGRKFGFNFTVDLANFTFSADTRAADLADQLYLFAAKLAQPEWDARPVIRAKAAARISYDTYATSPAGLLNRDLETLIRNGDPRFATPSPEMVEGTTPEGFRKVWEPLLKKGPIEVLIFGDFERDQAIEALKTSFGALPPREAIDPATLAANPEAPEAGARKVLYHRGDANQAAAVVAWPAGSGLAQVREGRQLEILGQLMMNRLFDEMRERAGASYAPQVRVDWPNDDVGGGTIIALAQLRPDDIPAFYAAADEIARDLATTGPTADELARVTEPLRQTILRATTGNGFWMWQLRGSTRDPSRIGVIRTLLDDYSMTTPDRMKALAAKYLEARKPLEIAIIPEGADLPE</sequence>
<keyword evidence="5" id="KW-0482">Metalloprotease</keyword>
<name>A0ABS7PE48_9SPHN</name>
<feature type="domain" description="Peptidase M16 C-terminal" evidence="8">
    <location>
        <begin position="248"/>
        <end position="433"/>
    </location>
</feature>
<evidence type="ECO:0000313" key="10">
    <source>
        <dbReference type="Proteomes" id="UP000759298"/>
    </source>
</evidence>
<gene>
    <name evidence="9" type="ORF">KYN89_09795</name>
</gene>
<dbReference type="Pfam" id="PF05193">
    <property type="entry name" value="Peptidase_M16_C"/>
    <property type="match status" value="2"/>
</dbReference>
<keyword evidence="3" id="KW-0378">Hydrolase</keyword>
<evidence type="ECO:0000256" key="5">
    <source>
        <dbReference type="ARBA" id="ARBA00023049"/>
    </source>
</evidence>
<feature type="domain" description="Peptidase M16 N-terminal" evidence="7">
    <location>
        <begin position="93"/>
        <end position="208"/>
    </location>
</feature>
<evidence type="ECO:0000259" key="7">
    <source>
        <dbReference type="Pfam" id="PF00675"/>
    </source>
</evidence>